<dbReference type="CTD" id="4509"/>
<keyword evidence="1" id="KW-1133">Transmembrane helix</keyword>
<accession>A0A0H3W549</accession>
<organism evidence="2">
    <name type="scientific">Dolicheulota formosensis</name>
    <name type="common">Land snail</name>
    <dbReference type="NCBI Taxonomy" id="1632114"/>
    <lineage>
        <taxon>Eukaryota</taxon>
        <taxon>Metazoa</taxon>
        <taxon>Spiralia</taxon>
        <taxon>Lophotrochozoa</taxon>
        <taxon>Mollusca</taxon>
        <taxon>Gastropoda</taxon>
        <taxon>Heterobranchia</taxon>
        <taxon>Euthyneura</taxon>
        <taxon>Panpulmonata</taxon>
        <taxon>Eupulmonata</taxon>
        <taxon>Stylommatophora</taxon>
        <taxon>Helicina</taxon>
        <taxon>Camaenoidea</taxon>
        <taxon>Camaenidae</taxon>
        <taxon>Bradybaeninae</taxon>
        <taxon>Dolicheulota</taxon>
    </lineage>
</organism>
<dbReference type="AlphaFoldDB" id="A0A0H3W549"/>
<proteinExistence type="predicted"/>
<geneLocation type="mitochondrion" evidence="2"/>
<keyword evidence="2" id="KW-0496">Mitochondrion</keyword>
<gene>
    <name evidence="2" type="primary">ATP8</name>
</gene>
<protein>
    <submittedName>
        <fullName evidence="2">ATP synthase F0 subunit 8</fullName>
    </submittedName>
</protein>
<reference evidence="2" key="2">
    <citation type="submission" date="2015-04" db="EMBL/GenBank/DDBJ databases">
        <authorList>
            <person name="Huang C.-W."/>
            <person name="Lin S.-M."/>
            <person name="Wu W.-L."/>
        </authorList>
    </citation>
    <scope>NUCLEOTIDE SEQUENCE</scope>
    <source>
        <tissue evidence="2">Foot tissue</tissue>
    </source>
</reference>
<sequence>MPQLSPHSLLLLVSFLYFLYILLMMNQHNNNMSLQPSKKTTKTAVKMTYVYL</sequence>
<keyword evidence="1" id="KW-0812">Transmembrane</keyword>
<feature type="transmembrane region" description="Helical" evidence="1">
    <location>
        <begin position="6"/>
        <end position="25"/>
    </location>
</feature>
<name>A0A0H3W549_DOLFO</name>
<evidence type="ECO:0000256" key="1">
    <source>
        <dbReference type="SAM" id="Phobius"/>
    </source>
</evidence>
<evidence type="ECO:0000313" key="2">
    <source>
        <dbReference type="EMBL" id="AKJ85729.1"/>
    </source>
</evidence>
<dbReference type="GeneID" id="25019667"/>
<reference evidence="2" key="1">
    <citation type="journal article" date="2015" name="Mitochondrial DNA">
        <title>Mitochondrial genome sequences of landsnails Aegista diversifamilia and Dolicheulota formosensis (Gastropoda: Pulmonata: Stylommatophora).</title>
        <authorList>
            <person name="Huang C.W."/>
            <person name="Lin S.M."/>
            <person name="Wu W.L."/>
        </authorList>
    </citation>
    <scope>NUCLEOTIDE SEQUENCE</scope>
    <source>
        <tissue evidence="2">Foot tissue</tissue>
    </source>
</reference>
<dbReference type="RefSeq" id="YP_009158062.1">
    <property type="nucleotide sequence ID" value="NC_027493.1"/>
</dbReference>
<dbReference type="EMBL" id="KR338956">
    <property type="protein sequence ID" value="AKJ85729.1"/>
    <property type="molecule type" value="Genomic_DNA"/>
</dbReference>
<keyword evidence="1" id="KW-0472">Membrane</keyword>